<proteinExistence type="predicted"/>
<gene>
    <name evidence="2" type="ORF">CHARACLAT_012003</name>
</gene>
<evidence type="ECO:0000256" key="1">
    <source>
        <dbReference type="SAM" id="MobiDB-lite"/>
    </source>
</evidence>
<sequence>MDPGKSQLLNSLKAYLNNKTRLQPIIGLGTILECVNVSSRIRETLYLCEVCACRLTKGDMRNHIMGSHHRFNYIKARHPHLVSKWLESPDLSKMAWPLMELAKVLEKKEGPGHVQFFEVQDELYQMMATQSENHAVTLMKTLRRQQAELETFSETRPLHYPVVSHRIVLPDRNQREHPEMFDKADMKSFQFSQQTESKAYLQNTSTPQLEKVQMLAELSVELEDSSGFVHDFAGAKPLIGLGRVVEFRSEDGCSYCFLCHCCRIRSTKKDMIDHLTSSSHLVNYLMEIYPNQIEALGEVTEDNFQLQSLAARVEAEEGRGEMKVVNVPESICSQLTGKSYHWCLKMLSSGGEHFTLQQKTEAVIGVNKITARHVPEKISLVMSKRAKPMKKRKKKKNKTNTMFNVSLPLGKGDLLLERRSFIVDRSSSSKLEPITSPPEIVENGFLADNPVNPVDTDSEPQTSQPKQHLYQEDAESTEYMPEKHITITVFQDRDGFVDNQSGQNKPMGSQECSSEDWKHEGLQSQSGGLFVARPLEEWLPYKSYYVKQKIGTDLWYSSASAGAREEALRQERELMDVNLSSVQLHQTPQPSGGEEGPHTDSIWEHQVVPYLKAARINMEPYPGHIPGCSISSDSRGLGHGTEPVQTHTEFTTDHQQMAPQCYTTPSTTFEVTPIQQRLMFYANHGALPWANPNFMHPVTDHGGGGWTQTDASMQPRQAVPY</sequence>
<feature type="region of interest" description="Disordered" evidence="1">
    <location>
        <begin position="433"/>
        <end position="469"/>
    </location>
</feature>
<feature type="region of interest" description="Disordered" evidence="1">
    <location>
        <begin position="702"/>
        <end position="721"/>
    </location>
</feature>
<accession>A0ABU7E0J5</accession>
<name>A0ABU7E0J5_9TELE</name>
<dbReference type="EMBL" id="JAHUTJ010041808">
    <property type="protein sequence ID" value="MED6280556.1"/>
    <property type="molecule type" value="Genomic_DNA"/>
</dbReference>
<dbReference type="Proteomes" id="UP001352852">
    <property type="component" value="Unassembled WGS sequence"/>
</dbReference>
<organism evidence="2 3">
    <name type="scientific">Characodon lateralis</name>
    <dbReference type="NCBI Taxonomy" id="208331"/>
    <lineage>
        <taxon>Eukaryota</taxon>
        <taxon>Metazoa</taxon>
        <taxon>Chordata</taxon>
        <taxon>Craniata</taxon>
        <taxon>Vertebrata</taxon>
        <taxon>Euteleostomi</taxon>
        <taxon>Actinopterygii</taxon>
        <taxon>Neopterygii</taxon>
        <taxon>Teleostei</taxon>
        <taxon>Neoteleostei</taxon>
        <taxon>Acanthomorphata</taxon>
        <taxon>Ovalentaria</taxon>
        <taxon>Atherinomorphae</taxon>
        <taxon>Cyprinodontiformes</taxon>
        <taxon>Goodeidae</taxon>
        <taxon>Characodon</taxon>
    </lineage>
</organism>
<comment type="caution">
    <text evidence="2">The sequence shown here is derived from an EMBL/GenBank/DDBJ whole genome shotgun (WGS) entry which is preliminary data.</text>
</comment>
<reference evidence="2 3" key="1">
    <citation type="submission" date="2021-06" db="EMBL/GenBank/DDBJ databases">
        <authorList>
            <person name="Palmer J.M."/>
        </authorList>
    </citation>
    <scope>NUCLEOTIDE SEQUENCE [LARGE SCALE GENOMIC DNA]</scope>
    <source>
        <strain evidence="2 3">CL_MEX2019</strain>
        <tissue evidence="2">Muscle</tissue>
    </source>
</reference>
<evidence type="ECO:0000313" key="3">
    <source>
        <dbReference type="Proteomes" id="UP001352852"/>
    </source>
</evidence>
<keyword evidence="3" id="KW-1185">Reference proteome</keyword>
<evidence type="ECO:0000313" key="2">
    <source>
        <dbReference type="EMBL" id="MED6280556.1"/>
    </source>
</evidence>
<protein>
    <submittedName>
        <fullName evidence="2">Uncharacterized protein</fullName>
    </submittedName>
</protein>